<dbReference type="Proteomes" id="UP000038055">
    <property type="component" value="Unassembled WGS sequence"/>
</dbReference>
<dbReference type="EMBL" id="CDOD01000002">
    <property type="protein sequence ID" value="CEN32424.1"/>
    <property type="molecule type" value="Genomic_DNA"/>
</dbReference>
<dbReference type="PROSITE" id="PS51257">
    <property type="entry name" value="PROKAR_LIPOPROTEIN"/>
    <property type="match status" value="1"/>
</dbReference>
<gene>
    <name evidence="2" type="ORF">CCYN2B_100004</name>
</gene>
<dbReference type="AlphaFoldDB" id="A0A0B7H1H5"/>
<evidence type="ECO:0000313" key="2">
    <source>
        <dbReference type="EMBL" id="CEN32424.1"/>
    </source>
</evidence>
<dbReference type="Pfam" id="PF08522">
    <property type="entry name" value="BT_3987-like_N"/>
    <property type="match status" value="1"/>
</dbReference>
<dbReference type="RefSeq" id="WP_041989463.1">
    <property type="nucleotide sequence ID" value="NZ_CDOD01000002.1"/>
</dbReference>
<name>A0A0B7H1H5_9FLAO</name>
<evidence type="ECO:0000313" key="3">
    <source>
        <dbReference type="Proteomes" id="UP000038055"/>
    </source>
</evidence>
<dbReference type="InterPro" id="IPR013728">
    <property type="entry name" value="BT_3987-like_N"/>
</dbReference>
<proteinExistence type="predicted"/>
<keyword evidence="3" id="KW-1185">Reference proteome</keyword>
<feature type="domain" description="BT-3987-like N-terminal" evidence="1">
    <location>
        <begin position="58"/>
        <end position="156"/>
    </location>
</feature>
<protein>
    <recommendedName>
        <fullName evidence="1">BT-3987-like N-terminal domain-containing protein</fullName>
    </recommendedName>
</protein>
<organism evidence="2 3">
    <name type="scientific">Capnocytophaga cynodegmi</name>
    <dbReference type="NCBI Taxonomy" id="28189"/>
    <lineage>
        <taxon>Bacteria</taxon>
        <taxon>Pseudomonadati</taxon>
        <taxon>Bacteroidota</taxon>
        <taxon>Flavobacteriia</taxon>
        <taxon>Flavobacteriales</taxon>
        <taxon>Flavobacteriaceae</taxon>
        <taxon>Capnocytophaga</taxon>
    </lineage>
</organism>
<dbReference type="Gene3D" id="2.60.40.1740">
    <property type="entry name" value="hypothetical protein (bacova_03559)"/>
    <property type="match status" value="1"/>
</dbReference>
<reference evidence="3" key="1">
    <citation type="submission" date="2015-01" db="EMBL/GenBank/DDBJ databases">
        <authorList>
            <person name="MANFREDI Pablo"/>
        </authorList>
    </citation>
    <scope>NUCLEOTIDE SEQUENCE [LARGE SCALE GENOMIC DNA]</scope>
    <source>
        <strain evidence="3">Ccyn2B</strain>
    </source>
</reference>
<accession>A0A0B7H1H5</accession>
<dbReference type="Gene3D" id="2.60.120.260">
    <property type="entry name" value="Galactose-binding domain-like"/>
    <property type="match status" value="1"/>
</dbReference>
<evidence type="ECO:0000259" key="1">
    <source>
        <dbReference type="Pfam" id="PF08522"/>
    </source>
</evidence>
<sequence>MKTYTLNIKILALLLAIIFYSCSKDQITVEKNSSTSWEIDKKIIDEDIRSRIGNNFAKTLIYFEQKSINSEFIKIGDNILGLHHQQVSIKIFLSKKYKEDVKATLKLNSDKTQKYLWENKHIGFQILSEKDVTLSDTEITIPAGELSKEVIVTLPQSLTSANLVAVYDLTLNTQKDDLIVIPSRSDITLALIETTNNLESSYQRTPERGTRIDGKTITANFTRGGTRVSRFVDNNNYNYATLNLVDYPDNGLNFDFGREVTITAIRFTPHHIFYQHLYAKALKVLVDNQEIGNVAFENKADSYMITLKKPMKLSSITMTDFVKADERANGVVFAEISFYEE</sequence>